<evidence type="ECO:0000256" key="1">
    <source>
        <dbReference type="SAM" id="MobiDB-lite"/>
    </source>
</evidence>
<gene>
    <name evidence="2" type="ORF">F1559_001626</name>
</gene>
<accession>A0A7J7IMY2</accession>
<name>A0A7J7IMY2_9RHOD</name>
<reference evidence="2 3" key="1">
    <citation type="journal article" date="2020" name="J. Phycol.">
        <title>Comparative genome analysis reveals Cyanidiococcus gen. nov., a new extremophilic red algal genus sister to Cyanidioschyzon (Cyanidioschyzonaceae, Rhodophyta).</title>
        <authorList>
            <person name="Liu S.-L."/>
            <person name="Chiang Y.-R."/>
            <person name="Yoon H.S."/>
            <person name="Fu H.-Y."/>
        </authorList>
    </citation>
    <scope>NUCLEOTIDE SEQUENCE [LARGE SCALE GENOMIC DNA]</scope>
    <source>
        <strain evidence="2 3">THAL066</strain>
    </source>
</reference>
<sequence length="693" mass="76726">MAALENCCPQEDLLSRCSWSLPAPGVCGSEDAGWNNPGTWDPVPVYRRLSLEGATTRLSRPSVVAATSVENAAVRLVLGSVPTGDCVETACSMLILAVAPDNGRLVDHLVWIEQSKDCATLMVYALLLVERAHRPLEVWWKRWTTRLEARPRVRFMELRPRQDGTGSASIIVENEPSRARFAWAEVQLTDSCPCVSGHVLTSSWLQRFRLERESWADPVATVSVASEPLVQLPDHVTRVLRWVRPLHRNDKLMVLLRNNEVCSLPSARCQALDSVVTPGSLINSVVRWDDNSDRLLWFIHCTDGLVYPVEIDERGQARKLPIESTYRLMPSGELESLRPPLPRVHWLDHRESAMCSNLEATSQPFSLGNAHRPYPEGDEPTRSRGGDPRSAGATDAELQPGDTFGGTCSMPNWNTDKIVDRDRLLSLRASADPRPTQMQMPPEEIEATKVSSASGVNRELPTCLKPGAERTVIVERDQGACNLPNSFIYRSGGGLCITQYDIQTGKVTEHMLLDGAVTALCLFDDPVFLAMLRLPNDLLSMERIGCFPRGVLDELILRQVPRSWPFSPPCTLELMLDVITQVSRDRQTNLQGQQEHLDHTLMALRPAAQYAYLLARADYQRERIAALFSVNIGLERDHAGAPALRLAIRLSTGTEPAQAAMNHPPPLTDGCSFVALLCPAPAQTVGRAAEHVP</sequence>
<dbReference type="AlphaFoldDB" id="A0A7J7IMY2"/>
<dbReference type="EMBL" id="VWRR01000004">
    <property type="protein sequence ID" value="KAF6004100.1"/>
    <property type="molecule type" value="Genomic_DNA"/>
</dbReference>
<dbReference type="OrthoDB" id="10575295at2759"/>
<protein>
    <submittedName>
        <fullName evidence="2">Uncharacterized protein</fullName>
    </submittedName>
</protein>
<feature type="compositionally biased region" description="Basic and acidic residues" evidence="1">
    <location>
        <begin position="373"/>
        <end position="387"/>
    </location>
</feature>
<comment type="caution">
    <text evidence="2">The sequence shown here is derived from an EMBL/GenBank/DDBJ whole genome shotgun (WGS) entry which is preliminary data.</text>
</comment>
<evidence type="ECO:0000313" key="2">
    <source>
        <dbReference type="EMBL" id="KAF6004100.1"/>
    </source>
</evidence>
<proteinExistence type="predicted"/>
<feature type="region of interest" description="Disordered" evidence="1">
    <location>
        <begin position="364"/>
        <end position="414"/>
    </location>
</feature>
<organism evidence="2 3">
    <name type="scientific">Cyanidiococcus yangmingshanensis</name>
    <dbReference type="NCBI Taxonomy" id="2690220"/>
    <lineage>
        <taxon>Eukaryota</taxon>
        <taxon>Rhodophyta</taxon>
        <taxon>Bangiophyceae</taxon>
        <taxon>Cyanidiales</taxon>
        <taxon>Cyanidiaceae</taxon>
        <taxon>Cyanidiococcus</taxon>
    </lineage>
</organism>
<dbReference type="Proteomes" id="UP000530660">
    <property type="component" value="Unassembled WGS sequence"/>
</dbReference>
<evidence type="ECO:0000313" key="3">
    <source>
        <dbReference type="Proteomes" id="UP000530660"/>
    </source>
</evidence>
<keyword evidence="3" id="KW-1185">Reference proteome</keyword>